<gene>
    <name evidence="1" type="ORF">SGRAN_3208</name>
</gene>
<proteinExistence type="predicted"/>
<accession>A0AA86GNN8</accession>
<name>A0AA86GNN8_9SPHN</name>
<reference evidence="1 2" key="1">
    <citation type="journal article" date="2016" name="BMC Genomics">
        <title>Genomic analysis of the nitrate-respiring Sphingopyxis granuli (formerly Sphingomonas macrogoltabida) strain TFA.</title>
        <authorList>
            <person name="Garcia-Romero I."/>
            <person name="Perez-Pulido A.J."/>
            <person name="Gonzalez-Flores Y.E."/>
            <person name="Reyes-Ramirez F."/>
            <person name="Santero E."/>
            <person name="Floriano B."/>
        </authorList>
    </citation>
    <scope>NUCLEOTIDE SEQUENCE [LARGE SCALE GENOMIC DNA]</scope>
    <source>
        <strain evidence="1 2">TFA</strain>
    </source>
</reference>
<protein>
    <submittedName>
        <fullName evidence="1">Uncharacterized protein</fullName>
    </submittedName>
</protein>
<evidence type="ECO:0000313" key="2">
    <source>
        <dbReference type="Proteomes" id="UP000058599"/>
    </source>
</evidence>
<organism evidence="1 2">
    <name type="scientific">Sphingopyxis granuli</name>
    <dbReference type="NCBI Taxonomy" id="267128"/>
    <lineage>
        <taxon>Bacteria</taxon>
        <taxon>Pseudomonadati</taxon>
        <taxon>Pseudomonadota</taxon>
        <taxon>Alphaproteobacteria</taxon>
        <taxon>Sphingomonadales</taxon>
        <taxon>Sphingomonadaceae</taxon>
        <taxon>Sphingopyxis</taxon>
    </lineage>
</organism>
<dbReference type="AlphaFoldDB" id="A0AA86GNN8"/>
<sequence>MIAYLHDPVDPDEWEFRYILLRLHDTVARIKLMRGFELPADDLKAGREKLQAELEAHPMFLKLAEDRQKRLASGEDMFSIGMRSVATKIMGWNDRQFNGVYAYFSAHAHSAPMSFMRMEHHKIDYYFPSETQTDILALSMEVAIACLRRSMLRTIDRYPERISDYHPELLAEAREADAGCPFFSVAA</sequence>
<dbReference type="EMBL" id="CP012199">
    <property type="protein sequence ID" value="AMG75551.1"/>
    <property type="molecule type" value="Genomic_DNA"/>
</dbReference>
<keyword evidence="2" id="KW-1185">Reference proteome</keyword>
<dbReference type="KEGG" id="sgi:SGRAN_3208"/>
<dbReference type="Proteomes" id="UP000058599">
    <property type="component" value="Chromosome"/>
</dbReference>
<evidence type="ECO:0000313" key="1">
    <source>
        <dbReference type="EMBL" id="AMG75551.1"/>
    </source>
</evidence>